<organism evidence="1">
    <name type="scientific">Homalodisca liturata</name>
    <dbReference type="NCBI Taxonomy" id="320908"/>
    <lineage>
        <taxon>Eukaryota</taxon>
        <taxon>Metazoa</taxon>
        <taxon>Ecdysozoa</taxon>
        <taxon>Arthropoda</taxon>
        <taxon>Hexapoda</taxon>
        <taxon>Insecta</taxon>
        <taxon>Pterygota</taxon>
        <taxon>Neoptera</taxon>
        <taxon>Paraneoptera</taxon>
        <taxon>Hemiptera</taxon>
        <taxon>Auchenorrhyncha</taxon>
        <taxon>Membracoidea</taxon>
        <taxon>Cicadellidae</taxon>
        <taxon>Cicadellinae</taxon>
        <taxon>Proconiini</taxon>
        <taxon>Homalodisca</taxon>
    </lineage>
</organism>
<name>A0A1B6HRI6_9HEMI</name>
<dbReference type="AlphaFoldDB" id="A0A1B6HRI6"/>
<sequence length="111" mass="12766">MTKLRALFDLAQCETWPLEDLLGDNEQVTQFNYRLYLELLESRLMQLMSACPRPDTSPQYGFISSFVNPAAQSRLSPLSTIVVDRKEISRPCLECESSNQAKRMIQVTDYI</sequence>
<protein>
    <submittedName>
        <fullName evidence="1">Uncharacterized protein</fullName>
    </submittedName>
</protein>
<gene>
    <name evidence="1" type="ORF">g.20089</name>
</gene>
<accession>A0A1B6HRI6</accession>
<evidence type="ECO:0000313" key="1">
    <source>
        <dbReference type="EMBL" id="JAS77245.1"/>
    </source>
</evidence>
<dbReference type="EMBL" id="GECU01030461">
    <property type="protein sequence ID" value="JAS77245.1"/>
    <property type="molecule type" value="Transcribed_RNA"/>
</dbReference>
<proteinExistence type="predicted"/>
<reference evidence="1" key="1">
    <citation type="submission" date="2015-11" db="EMBL/GenBank/DDBJ databases">
        <title>De novo transcriptome assembly of four potential Pierce s Disease insect vectors from Arizona vineyards.</title>
        <authorList>
            <person name="Tassone E.E."/>
        </authorList>
    </citation>
    <scope>NUCLEOTIDE SEQUENCE</scope>
</reference>